<evidence type="ECO:0000256" key="10">
    <source>
        <dbReference type="ARBA" id="ARBA00023277"/>
    </source>
</evidence>
<keyword evidence="9" id="KW-0325">Glycoprotein</keyword>
<keyword evidence="4 12" id="KW-0812">Transmembrane</keyword>
<feature type="domain" description="Sulfotransferase" evidence="13">
    <location>
        <begin position="44"/>
        <end position="355"/>
    </location>
</feature>
<dbReference type="GO" id="GO:0000139">
    <property type="term" value="C:Golgi membrane"/>
    <property type="evidence" value="ECO:0007669"/>
    <property type="project" value="UniProtKB-SubCell"/>
</dbReference>
<dbReference type="EC" id="2.8.2.-" evidence="11"/>
<dbReference type="InterPro" id="IPR016469">
    <property type="entry name" value="Carbohydrate_sulfotransferase"/>
</dbReference>
<dbReference type="InterPro" id="IPR000863">
    <property type="entry name" value="Sulfotransferase_dom"/>
</dbReference>
<dbReference type="Gene3D" id="3.40.50.300">
    <property type="entry name" value="P-loop containing nucleotide triphosphate hydrolases"/>
    <property type="match status" value="1"/>
</dbReference>
<evidence type="ECO:0000256" key="11">
    <source>
        <dbReference type="RuleBase" id="RU361155"/>
    </source>
</evidence>
<evidence type="ECO:0000256" key="6">
    <source>
        <dbReference type="ARBA" id="ARBA00022989"/>
    </source>
</evidence>
<keyword evidence="10" id="KW-0119">Carbohydrate metabolism</keyword>
<evidence type="ECO:0000256" key="12">
    <source>
        <dbReference type="SAM" id="Phobius"/>
    </source>
</evidence>
<dbReference type="PIRSF" id="PIRSF005883">
    <property type="entry name" value="Carbohydrate_sulfotransferase"/>
    <property type="match status" value="1"/>
</dbReference>
<dbReference type="GO" id="GO:0001517">
    <property type="term" value="F:N-acetylglucosamine 6-O-sulfotransferase activity"/>
    <property type="evidence" value="ECO:0007669"/>
    <property type="project" value="TreeGrafter"/>
</dbReference>
<dbReference type="PANTHER" id="PTHR10704:SF4">
    <property type="entry name" value="CARBOHYDRATE SULFOTRANSFERASE 6"/>
    <property type="match status" value="1"/>
</dbReference>
<dbReference type="STRING" id="56723.ENSLBEP00000001521"/>
<dbReference type="Pfam" id="PF00685">
    <property type="entry name" value="Sulfotransfer_1"/>
    <property type="match status" value="1"/>
</dbReference>
<protein>
    <recommendedName>
        <fullName evidence="11">Sulfotransferase</fullName>
        <ecNumber evidence="11">2.8.2.-</ecNumber>
    </recommendedName>
</protein>
<keyword evidence="6 12" id="KW-1133">Transmembrane helix</keyword>
<feature type="transmembrane region" description="Helical" evidence="12">
    <location>
        <begin position="7"/>
        <end position="27"/>
    </location>
</feature>
<keyword evidence="7" id="KW-0333">Golgi apparatus</keyword>
<evidence type="ECO:0000256" key="8">
    <source>
        <dbReference type="ARBA" id="ARBA00023136"/>
    </source>
</evidence>
<reference evidence="14" key="1">
    <citation type="submission" date="2025-05" db="UniProtKB">
        <authorList>
            <consortium name="Ensembl"/>
        </authorList>
    </citation>
    <scope>IDENTIFICATION</scope>
</reference>
<comment type="similarity">
    <text evidence="2">Belongs to the sulfotransferase 1 family. Gal/GlcNAc/GalNAc subfamily.</text>
</comment>
<keyword evidence="5" id="KW-0735">Signal-anchor</keyword>
<organism evidence="14 15">
    <name type="scientific">Labrus bergylta</name>
    <name type="common">ballan wrasse</name>
    <dbReference type="NCBI Taxonomy" id="56723"/>
    <lineage>
        <taxon>Eukaryota</taxon>
        <taxon>Metazoa</taxon>
        <taxon>Chordata</taxon>
        <taxon>Craniata</taxon>
        <taxon>Vertebrata</taxon>
        <taxon>Euteleostomi</taxon>
        <taxon>Actinopterygii</taxon>
        <taxon>Neopterygii</taxon>
        <taxon>Teleostei</taxon>
        <taxon>Neoteleostei</taxon>
        <taxon>Acanthomorphata</taxon>
        <taxon>Eupercaria</taxon>
        <taxon>Labriformes</taxon>
        <taxon>Labridae</taxon>
        <taxon>Labrus</taxon>
    </lineage>
</organism>
<dbReference type="PANTHER" id="PTHR10704">
    <property type="entry name" value="CARBOHYDRATE SULFOTRANSFERASE"/>
    <property type="match status" value="1"/>
</dbReference>
<dbReference type="GO" id="GO:0006790">
    <property type="term" value="P:sulfur compound metabolic process"/>
    <property type="evidence" value="ECO:0007669"/>
    <property type="project" value="TreeGrafter"/>
</dbReference>
<dbReference type="GO" id="GO:0006044">
    <property type="term" value="P:N-acetylglucosamine metabolic process"/>
    <property type="evidence" value="ECO:0007669"/>
    <property type="project" value="TreeGrafter"/>
</dbReference>
<proteinExistence type="inferred from homology"/>
<evidence type="ECO:0000256" key="7">
    <source>
        <dbReference type="ARBA" id="ARBA00023034"/>
    </source>
</evidence>
<dbReference type="Proteomes" id="UP000261660">
    <property type="component" value="Unplaced"/>
</dbReference>
<dbReference type="AlphaFoldDB" id="A0A3Q3FUV9"/>
<dbReference type="GeneTree" id="ENSGT00940000162986"/>
<keyword evidence="8 12" id="KW-0472">Membrane</keyword>
<evidence type="ECO:0000259" key="13">
    <source>
        <dbReference type="Pfam" id="PF00685"/>
    </source>
</evidence>
<dbReference type="GO" id="GO:0005975">
    <property type="term" value="P:carbohydrate metabolic process"/>
    <property type="evidence" value="ECO:0007669"/>
    <property type="project" value="InterPro"/>
</dbReference>
<evidence type="ECO:0000256" key="5">
    <source>
        <dbReference type="ARBA" id="ARBA00022968"/>
    </source>
</evidence>
<name>A0A3Q3FUV9_9LABR</name>
<comment type="subcellular location">
    <subcellularLocation>
        <location evidence="1">Golgi apparatus membrane</location>
        <topology evidence="1">Single-pass type II membrane protein</topology>
    </subcellularLocation>
</comment>
<evidence type="ECO:0000313" key="14">
    <source>
        <dbReference type="Ensembl" id="ENSLBEP00000022673.1"/>
    </source>
</evidence>
<dbReference type="InterPro" id="IPR027417">
    <property type="entry name" value="P-loop_NTPase"/>
</dbReference>
<dbReference type="InterPro" id="IPR051135">
    <property type="entry name" value="Gal/GlcNAc/GalNAc_ST"/>
</dbReference>
<dbReference type="Ensembl" id="ENSLBET00000023858.1">
    <property type="protein sequence ID" value="ENSLBEP00000022673.1"/>
    <property type="gene ID" value="ENSLBEG00000017380.1"/>
</dbReference>
<sequence length="397" mass="45900">TIHWRVNLILLLFLQGAMLLLFCSWYMGQSPFSPASVNNTAKVHVLLLSTHRSGSSFMGEVFNQHPSVFHLMEPAWHVWTSLQKHGAQVLRMAVRDFLRSIFQCDFSVMEAYLPNYQGVSDLFLFMRSRALCSPPVCSLTPRNQMSNESQCSKVCGGHNRQLVQEACGTYSHVVLKEVRIFELESLYPLFQDPSLDLRVIHLVRDPRAVLRSREHVSRNLDKDNAIILEQRDIPAAEVQFQVMQEVCRSHVRIIERATLEPPPFLKGRYKIVRYEDIARNPLKEINAIYEFVGLKMTTELDKWIYSLTHGMKTDNLPFNVGSRNAYKTSEAWREVLSHNRVKQIQELCQEAMSLLGYRSVNSEEEQKSLDKDLLMPLEQSIMFYLVNKTHAHLCDEV</sequence>
<evidence type="ECO:0000313" key="15">
    <source>
        <dbReference type="Proteomes" id="UP000261660"/>
    </source>
</evidence>
<keyword evidence="15" id="KW-1185">Reference proteome</keyword>
<keyword evidence="3 11" id="KW-0808">Transferase</keyword>
<dbReference type="Ensembl" id="ENSLBET00000001630.1">
    <property type="protein sequence ID" value="ENSLBEP00000001521.1"/>
    <property type="gene ID" value="ENSLBEG00000001192.1"/>
</dbReference>
<evidence type="ECO:0000256" key="2">
    <source>
        <dbReference type="ARBA" id="ARBA00005530"/>
    </source>
</evidence>
<evidence type="ECO:0000256" key="1">
    <source>
        <dbReference type="ARBA" id="ARBA00004323"/>
    </source>
</evidence>
<evidence type="ECO:0000256" key="3">
    <source>
        <dbReference type="ARBA" id="ARBA00022679"/>
    </source>
</evidence>
<dbReference type="FunFam" id="3.40.50.300:FF:000703">
    <property type="entry name" value="Sulfotransferase"/>
    <property type="match status" value="1"/>
</dbReference>
<evidence type="ECO:0000256" key="9">
    <source>
        <dbReference type="ARBA" id="ARBA00023180"/>
    </source>
</evidence>
<dbReference type="SUPFAM" id="SSF52540">
    <property type="entry name" value="P-loop containing nucleoside triphosphate hydrolases"/>
    <property type="match status" value="1"/>
</dbReference>
<accession>A0A3Q3FUV9</accession>
<evidence type="ECO:0000256" key="4">
    <source>
        <dbReference type="ARBA" id="ARBA00022692"/>
    </source>
</evidence>